<dbReference type="GeneID" id="63807898"/>
<dbReference type="Pfam" id="PF00564">
    <property type="entry name" value="PB1"/>
    <property type="match status" value="1"/>
</dbReference>
<feature type="region of interest" description="Disordered" evidence="2">
    <location>
        <begin position="225"/>
        <end position="256"/>
    </location>
</feature>
<dbReference type="PROSITE" id="PS51745">
    <property type="entry name" value="PB1"/>
    <property type="match status" value="1"/>
</dbReference>
<keyword evidence="5" id="KW-1185">Reference proteome</keyword>
<sequence>MSDASDSNKPEKPSKSGSGAKEEGFIRGIRSKLRKVRSKKGKAAESSGSSSDEPQQSPTPYQSATTVSRAMPKDSVASVRGTTRAGSAGGGEPFRVKFVNAKGDATMVDVNPMEKFESLVHRVADKLRMSQHGQYILMYKDPDDQEIGVACTDNMHEMFRLFEPGSRFQLKIVQFNGNNSAAIENVASIWGSSHTPSQFQSLVINEYESDSSESSLDLTNIQMEDQKQKIKKQDSKKQDSKKQEMLEKPKVSSNSDSIEKLTEHAMAAASAAAVAAAVKADQTVDEAIEDIEDIEETVVEAASSVGAKVEEAKTKVEETKTKVEQKVDKVKVEVIDELQEELDEYKVKVNAKKTTKPPKHPHGKHEEAIETAIGIEETATGKEMVEVVTTTVVKRPDSSQDTGSESLEAAIRKLQETVATITQSMVKMGEDHRLAMGRLHAELQETNKKEAKEKEESATKVEVDIKTETKADAKTEVKTNVQTSTTIEEVAEEKVEETADIETISIDIFDDKSEMKPETKPETKVDVDIDVKVDEKKDEKKSEEKIDVNVEVKKSEEETTKVDVKVDEKKDEKKDDKKDESIHLKVDVEEKSKGELVEEKVTVKVEESVVKKKKPSNEEVIKIDICETAHHGSHHHHHHHHGAIRVDDLSSGFVVTTGPYNNGFFQQGFAETGMPSSFSRPRFMMSPFTPSIGYSVEDFKFRFGNPGDFPSKALCMGDTVACPHCLKIKIKEMGYDCTEAHLASLLDVYNGDARRVIEFVTR</sequence>
<evidence type="ECO:0000313" key="4">
    <source>
        <dbReference type="EMBL" id="ORX71911.1"/>
    </source>
</evidence>
<feature type="compositionally biased region" description="Basic and acidic residues" evidence="2">
    <location>
        <begin position="1"/>
        <end position="25"/>
    </location>
</feature>
<evidence type="ECO:0000256" key="2">
    <source>
        <dbReference type="SAM" id="MobiDB-lite"/>
    </source>
</evidence>
<feature type="compositionally biased region" description="Polar residues" evidence="2">
    <location>
        <begin position="59"/>
        <end position="68"/>
    </location>
</feature>
<dbReference type="Proteomes" id="UP000193922">
    <property type="component" value="Unassembled WGS sequence"/>
</dbReference>
<dbReference type="InterPro" id="IPR000270">
    <property type="entry name" value="PB1_dom"/>
</dbReference>
<evidence type="ECO:0000256" key="1">
    <source>
        <dbReference type="SAM" id="Coils"/>
    </source>
</evidence>
<feature type="compositionally biased region" description="Basic and acidic residues" evidence="2">
    <location>
        <begin position="225"/>
        <end position="250"/>
    </location>
</feature>
<evidence type="ECO:0000259" key="3">
    <source>
        <dbReference type="PROSITE" id="PS51745"/>
    </source>
</evidence>
<dbReference type="OrthoDB" id="5590833at2759"/>
<feature type="compositionally biased region" description="Low complexity" evidence="2">
    <location>
        <begin position="44"/>
        <end position="58"/>
    </location>
</feature>
<feature type="coiled-coil region" evidence="1">
    <location>
        <begin position="404"/>
        <end position="456"/>
    </location>
</feature>
<gene>
    <name evidence="4" type="ORF">DL89DRAFT_321076</name>
</gene>
<dbReference type="RefSeq" id="XP_040745335.1">
    <property type="nucleotide sequence ID" value="XM_040891250.1"/>
</dbReference>
<dbReference type="AlphaFoldDB" id="A0A1Y1WEE9"/>
<dbReference type="InterPro" id="IPR053793">
    <property type="entry name" value="PB1-like"/>
</dbReference>
<organism evidence="4 5">
    <name type="scientific">Linderina pennispora</name>
    <dbReference type="NCBI Taxonomy" id="61395"/>
    <lineage>
        <taxon>Eukaryota</taxon>
        <taxon>Fungi</taxon>
        <taxon>Fungi incertae sedis</taxon>
        <taxon>Zoopagomycota</taxon>
        <taxon>Kickxellomycotina</taxon>
        <taxon>Kickxellomycetes</taxon>
        <taxon>Kickxellales</taxon>
        <taxon>Kickxellaceae</taxon>
        <taxon>Linderina</taxon>
    </lineage>
</organism>
<evidence type="ECO:0000313" key="5">
    <source>
        <dbReference type="Proteomes" id="UP000193922"/>
    </source>
</evidence>
<accession>A0A1Y1WEE9</accession>
<feature type="coiled-coil region" evidence="1">
    <location>
        <begin position="277"/>
        <end position="355"/>
    </location>
</feature>
<dbReference type="CDD" id="cd05992">
    <property type="entry name" value="PB1"/>
    <property type="match status" value="1"/>
</dbReference>
<feature type="region of interest" description="Disordered" evidence="2">
    <location>
        <begin position="1"/>
        <end position="94"/>
    </location>
</feature>
<comment type="caution">
    <text evidence="4">The sequence shown here is derived from an EMBL/GenBank/DDBJ whole genome shotgun (WGS) entry which is preliminary data.</text>
</comment>
<protein>
    <recommendedName>
        <fullName evidence="3">PB1 domain-containing protein</fullName>
    </recommendedName>
</protein>
<feature type="domain" description="PB1" evidence="3">
    <location>
        <begin position="91"/>
        <end position="177"/>
    </location>
</feature>
<keyword evidence="1" id="KW-0175">Coiled coil</keyword>
<name>A0A1Y1WEE9_9FUNG</name>
<feature type="compositionally biased region" description="Basic residues" evidence="2">
    <location>
        <begin position="29"/>
        <end position="41"/>
    </location>
</feature>
<dbReference type="EMBL" id="MCFD01000003">
    <property type="protein sequence ID" value="ORX71911.1"/>
    <property type="molecule type" value="Genomic_DNA"/>
</dbReference>
<dbReference type="SUPFAM" id="SSF54277">
    <property type="entry name" value="CAD &amp; PB1 domains"/>
    <property type="match status" value="1"/>
</dbReference>
<reference evidence="4 5" key="1">
    <citation type="submission" date="2016-07" db="EMBL/GenBank/DDBJ databases">
        <title>Pervasive Adenine N6-methylation of Active Genes in Fungi.</title>
        <authorList>
            <consortium name="DOE Joint Genome Institute"/>
            <person name="Mondo S.J."/>
            <person name="Dannebaum R.O."/>
            <person name="Kuo R.C."/>
            <person name="Labutti K."/>
            <person name="Haridas S."/>
            <person name="Kuo A."/>
            <person name="Salamov A."/>
            <person name="Ahrendt S.R."/>
            <person name="Lipzen A."/>
            <person name="Sullivan W."/>
            <person name="Andreopoulos W.B."/>
            <person name="Clum A."/>
            <person name="Lindquist E."/>
            <person name="Daum C."/>
            <person name="Ramamoorthy G.K."/>
            <person name="Gryganskyi A."/>
            <person name="Culley D."/>
            <person name="Magnuson J.K."/>
            <person name="James T.Y."/>
            <person name="O'Malley M.A."/>
            <person name="Stajich J.E."/>
            <person name="Spatafora J.W."/>
            <person name="Visel A."/>
            <person name="Grigoriev I.V."/>
        </authorList>
    </citation>
    <scope>NUCLEOTIDE SEQUENCE [LARGE SCALE GENOMIC DNA]</scope>
    <source>
        <strain evidence="4 5">ATCC 12442</strain>
    </source>
</reference>
<proteinExistence type="predicted"/>